<proteinExistence type="predicted"/>
<dbReference type="Proteomes" id="UP000297245">
    <property type="component" value="Unassembled WGS sequence"/>
</dbReference>
<dbReference type="AlphaFoldDB" id="A0A4S8MB74"/>
<evidence type="ECO:0000256" key="1">
    <source>
        <dbReference type="SAM" id="MobiDB-lite"/>
    </source>
</evidence>
<dbReference type="EMBL" id="ML179115">
    <property type="protein sequence ID" value="THU99706.1"/>
    <property type="molecule type" value="Genomic_DNA"/>
</dbReference>
<sequence length="624" mass="68969">MGQRHQVFIIAHLIPHGSTTGKPYYRCIAAYYHQWCYGTLPLSATRRFLTLIKNEDNAEIIRDELRRAQYQYGRRRKRPLMPTTPCPYTLLLLAQAWDMDLGKVGDVYASGVGIENSTLNPNMGSFDADNDDGISIIDVIDPSDPAYCFVYESGGEPMDMRSYIAEYYDMPDMQKLVESGKTEGTIAVHAVKVVSDLEGVRVLTSDALAKAWPDEYNIDNPSPEPDTTESAELQNQGVPSLVDLTLSPTVDNAMASDDIGQLEHLLMIPGKAELVKKFLMTKNPLPDSGTALLTNIITHELETTSCVILDLSEYPHLSSDQVVHILKALAETLPGRIQSLKLSGNQNISTMTIVEVLKAFPQLLRLVLLNTSITDDQLLELISTFPNLFFNLHDLVHPAFLHSIVSNNPRSFRRHAAPTTLHPAYRHGLTFALLGGYSIITASVPFFNPEQLLKKLTRPLSIMTHDKDPLFNTSYAQSGLGPILALSAGTTVVNPPKTQKSDGATSESSPSVSVDGGSDWFSRSVVSIPRAGSFDCFKGLGWIFVLNCQASANSRYGFAKVNEEIREKPKENGKIVPGLFKIYDVKGFLMEMEKEGRPVPSEGVVDAFVQALKTLEHLEFWTGF</sequence>
<dbReference type="InterPro" id="IPR032675">
    <property type="entry name" value="LRR_dom_sf"/>
</dbReference>
<feature type="region of interest" description="Disordered" evidence="1">
    <location>
        <begin position="494"/>
        <end position="516"/>
    </location>
</feature>
<reference evidence="2 3" key="1">
    <citation type="journal article" date="2019" name="Nat. Ecol. Evol.">
        <title>Megaphylogeny resolves global patterns of mushroom evolution.</title>
        <authorList>
            <person name="Varga T."/>
            <person name="Krizsan K."/>
            <person name="Foldi C."/>
            <person name="Dima B."/>
            <person name="Sanchez-Garcia M."/>
            <person name="Sanchez-Ramirez S."/>
            <person name="Szollosi G.J."/>
            <person name="Szarkandi J.G."/>
            <person name="Papp V."/>
            <person name="Albert L."/>
            <person name="Andreopoulos W."/>
            <person name="Angelini C."/>
            <person name="Antonin V."/>
            <person name="Barry K.W."/>
            <person name="Bougher N.L."/>
            <person name="Buchanan P."/>
            <person name="Buyck B."/>
            <person name="Bense V."/>
            <person name="Catcheside P."/>
            <person name="Chovatia M."/>
            <person name="Cooper J."/>
            <person name="Damon W."/>
            <person name="Desjardin D."/>
            <person name="Finy P."/>
            <person name="Geml J."/>
            <person name="Haridas S."/>
            <person name="Hughes K."/>
            <person name="Justo A."/>
            <person name="Karasinski D."/>
            <person name="Kautmanova I."/>
            <person name="Kiss B."/>
            <person name="Kocsube S."/>
            <person name="Kotiranta H."/>
            <person name="LaButti K.M."/>
            <person name="Lechner B.E."/>
            <person name="Liimatainen K."/>
            <person name="Lipzen A."/>
            <person name="Lukacs Z."/>
            <person name="Mihaltcheva S."/>
            <person name="Morgado L.N."/>
            <person name="Niskanen T."/>
            <person name="Noordeloos M.E."/>
            <person name="Ohm R.A."/>
            <person name="Ortiz-Santana B."/>
            <person name="Ovrebo C."/>
            <person name="Racz N."/>
            <person name="Riley R."/>
            <person name="Savchenko A."/>
            <person name="Shiryaev A."/>
            <person name="Soop K."/>
            <person name="Spirin V."/>
            <person name="Szebenyi C."/>
            <person name="Tomsovsky M."/>
            <person name="Tulloss R.E."/>
            <person name="Uehling J."/>
            <person name="Grigoriev I.V."/>
            <person name="Vagvolgyi C."/>
            <person name="Papp T."/>
            <person name="Martin F.M."/>
            <person name="Miettinen O."/>
            <person name="Hibbett D.S."/>
            <person name="Nagy L.G."/>
        </authorList>
    </citation>
    <scope>NUCLEOTIDE SEQUENCE [LARGE SCALE GENOMIC DNA]</scope>
    <source>
        <strain evidence="2 3">CBS 962.96</strain>
    </source>
</reference>
<dbReference type="Gene3D" id="3.80.10.10">
    <property type="entry name" value="Ribonuclease Inhibitor"/>
    <property type="match status" value="1"/>
</dbReference>
<accession>A0A4S8MB74</accession>
<dbReference type="OrthoDB" id="3515175at2759"/>
<gene>
    <name evidence="2" type="ORF">K435DRAFT_964350</name>
</gene>
<keyword evidence="3" id="KW-1185">Reference proteome</keyword>
<organism evidence="2 3">
    <name type="scientific">Dendrothele bispora (strain CBS 962.96)</name>
    <dbReference type="NCBI Taxonomy" id="1314807"/>
    <lineage>
        <taxon>Eukaryota</taxon>
        <taxon>Fungi</taxon>
        <taxon>Dikarya</taxon>
        <taxon>Basidiomycota</taxon>
        <taxon>Agaricomycotina</taxon>
        <taxon>Agaricomycetes</taxon>
        <taxon>Agaricomycetidae</taxon>
        <taxon>Agaricales</taxon>
        <taxon>Agaricales incertae sedis</taxon>
        <taxon>Dendrothele</taxon>
    </lineage>
</organism>
<dbReference type="SUPFAM" id="SSF52047">
    <property type="entry name" value="RNI-like"/>
    <property type="match status" value="1"/>
</dbReference>
<evidence type="ECO:0008006" key="4">
    <source>
        <dbReference type="Google" id="ProtNLM"/>
    </source>
</evidence>
<evidence type="ECO:0000313" key="2">
    <source>
        <dbReference type="EMBL" id="THU99706.1"/>
    </source>
</evidence>
<protein>
    <recommendedName>
        <fullName evidence="4">RNI-like protein</fullName>
    </recommendedName>
</protein>
<feature type="compositionally biased region" description="Low complexity" evidence="1">
    <location>
        <begin position="506"/>
        <end position="516"/>
    </location>
</feature>
<feature type="compositionally biased region" description="Polar residues" evidence="1">
    <location>
        <begin position="494"/>
        <end position="505"/>
    </location>
</feature>
<evidence type="ECO:0000313" key="3">
    <source>
        <dbReference type="Proteomes" id="UP000297245"/>
    </source>
</evidence>
<name>A0A4S8MB74_DENBC</name>